<organism evidence="2 3">
    <name type="scientific">Armillaria tabescens</name>
    <name type="common">Ringless honey mushroom</name>
    <name type="synonym">Agaricus tabescens</name>
    <dbReference type="NCBI Taxonomy" id="1929756"/>
    <lineage>
        <taxon>Eukaryota</taxon>
        <taxon>Fungi</taxon>
        <taxon>Dikarya</taxon>
        <taxon>Basidiomycota</taxon>
        <taxon>Agaricomycotina</taxon>
        <taxon>Agaricomycetes</taxon>
        <taxon>Agaricomycetidae</taxon>
        <taxon>Agaricales</taxon>
        <taxon>Marasmiineae</taxon>
        <taxon>Physalacriaceae</taxon>
        <taxon>Desarmillaria</taxon>
    </lineage>
</organism>
<dbReference type="RefSeq" id="XP_060338493.1">
    <property type="nucleotide sequence ID" value="XM_060482186.1"/>
</dbReference>
<feature type="compositionally biased region" description="Polar residues" evidence="1">
    <location>
        <begin position="56"/>
        <end position="72"/>
    </location>
</feature>
<evidence type="ECO:0000313" key="2">
    <source>
        <dbReference type="EMBL" id="KAK0468218.1"/>
    </source>
</evidence>
<protein>
    <submittedName>
        <fullName evidence="2">Uncharacterized protein</fullName>
    </submittedName>
</protein>
<accession>A0AA39NMM9</accession>
<comment type="caution">
    <text evidence="2">The sequence shown here is derived from an EMBL/GenBank/DDBJ whole genome shotgun (WGS) entry which is preliminary data.</text>
</comment>
<reference evidence="2" key="1">
    <citation type="submission" date="2023-06" db="EMBL/GenBank/DDBJ databases">
        <authorList>
            <consortium name="Lawrence Berkeley National Laboratory"/>
            <person name="Ahrendt S."/>
            <person name="Sahu N."/>
            <person name="Indic B."/>
            <person name="Wong-Bajracharya J."/>
            <person name="Merenyi Z."/>
            <person name="Ke H.-M."/>
            <person name="Monk M."/>
            <person name="Kocsube S."/>
            <person name="Drula E."/>
            <person name="Lipzen A."/>
            <person name="Balint B."/>
            <person name="Henrissat B."/>
            <person name="Andreopoulos B."/>
            <person name="Martin F.M."/>
            <person name="Harder C.B."/>
            <person name="Rigling D."/>
            <person name="Ford K.L."/>
            <person name="Foster G.D."/>
            <person name="Pangilinan J."/>
            <person name="Papanicolaou A."/>
            <person name="Barry K."/>
            <person name="LaButti K."/>
            <person name="Viragh M."/>
            <person name="Koriabine M."/>
            <person name="Yan M."/>
            <person name="Riley R."/>
            <person name="Champramary S."/>
            <person name="Plett K.L."/>
            <person name="Tsai I.J."/>
            <person name="Slot J."/>
            <person name="Sipos G."/>
            <person name="Plett J."/>
            <person name="Nagy L.G."/>
            <person name="Grigoriev I.V."/>
        </authorList>
    </citation>
    <scope>NUCLEOTIDE SEQUENCE</scope>
    <source>
        <strain evidence="2">CCBAS 213</strain>
    </source>
</reference>
<sequence length="199" mass="21420">MIEDAVAPKSQRSHLGGRVSQSSQGSASSLESCDAVEQQLTQEEKFDSDAPEEIDSVSQGTGLRTTPNSPTYANELHWSDYADHLSSSHSYFPQSRMSDTGPSSPDTISFQRPTQSWYQTRTPRKRSRGSKPSIAAPSPLSHNASPVSSSANFGAGATQPSQRSDGADGSQWDDFSAIPSQSIPPLQTQAPYRSQSPDE</sequence>
<dbReference type="AlphaFoldDB" id="A0AA39NMM9"/>
<feature type="compositionally biased region" description="Polar residues" evidence="1">
    <location>
        <begin position="140"/>
        <end position="164"/>
    </location>
</feature>
<evidence type="ECO:0000313" key="3">
    <source>
        <dbReference type="Proteomes" id="UP001175211"/>
    </source>
</evidence>
<dbReference type="EMBL" id="JAUEPS010000002">
    <property type="protein sequence ID" value="KAK0468218.1"/>
    <property type="molecule type" value="Genomic_DNA"/>
</dbReference>
<feature type="compositionally biased region" description="Polar residues" evidence="1">
    <location>
        <begin position="178"/>
        <end position="199"/>
    </location>
</feature>
<evidence type="ECO:0000256" key="1">
    <source>
        <dbReference type="SAM" id="MobiDB-lite"/>
    </source>
</evidence>
<dbReference type="GeneID" id="85365734"/>
<feature type="compositionally biased region" description="Low complexity" evidence="1">
    <location>
        <begin position="20"/>
        <end position="32"/>
    </location>
</feature>
<name>A0AA39NMM9_ARMTA</name>
<dbReference type="Proteomes" id="UP001175211">
    <property type="component" value="Unassembled WGS sequence"/>
</dbReference>
<keyword evidence="3" id="KW-1185">Reference proteome</keyword>
<gene>
    <name evidence="2" type="ORF">EV420DRAFT_452253</name>
</gene>
<proteinExistence type="predicted"/>
<feature type="compositionally biased region" description="Polar residues" evidence="1">
    <location>
        <begin position="85"/>
        <end position="121"/>
    </location>
</feature>
<feature type="region of interest" description="Disordered" evidence="1">
    <location>
        <begin position="1"/>
        <end position="199"/>
    </location>
</feature>